<keyword evidence="29" id="KW-0539">Nucleus</keyword>
<evidence type="ECO:0000256" key="19">
    <source>
        <dbReference type="ARBA" id="ARBA00022769"/>
    </source>
</evidence>
<dbReference type="Gene3D" id="3.30.420.40">
    <property type="match status" value="1"/>
</dbReference>
<reference evidence="41" key="1">
    <citation type="submission" date="2019-10" db="EMBL/GenBank/DDBJ databases">
        <title>The sequence and de novo assembly of the wild yak genome.</title>
        <authorList>
            <person name="Liu Y."/>
        </authorList>
    </citation>
    <scope>NUCLEOTIDE SEQUENCE [LARGE SCALE GENOMIC DNA]</scope>
    <source>
        <strain evidence="41">WY2019</strain>
    </source>
</reference>
<dbReference type="GO" id="GO:0016459">
    <property type="term" value="C:myosin complex"/>
    <property type="evidence" value="ECO:0007669"/>
    <property type="project" value="UniProtKB-KW"/>
</dbReference>
<evidence type="ECO:0000256" key="38">
    <source>
        <dbReference type="ARBA" id="ARBA00081311"/>
    </source>
</evidence>
<dbReference type="InterPro" id="IPR041863">
    <property type="entry name" value="PolD2_C"/>
</dbReference>
<dbReference type="InterPro" id="IPR007185">
    <property type="entry name" value="DNA_pol_a/d/e_bsu"/>
</dbReference>
<feature type="domain" description="EF-hand" evidence="40">
    <location>
        <begin position="647"/>
        <end position="682"/>
    </location>
</feature>
<dbReference type="InterPro" id="IPR019807">
    <property type="entry name" value="Hexokinase_BS"/>
</dbReference>
<evidence type="ECO:0000256" key="11">
    <source>
        <dbReference type="ARBA" id="ARBA00022533"/>
    </source>
</evidence>
<keyword evidence="11" id="KW-0021">Allosteric enzyme</keyword>
<dbReference type="Pfam" id="PF13202">
    <property type="entry name" value="EF-hand_5"/>
    <property type="match status" value="1"/>
</dbReference>
<evidence type="ECO:0000256" key="39">
    <source>
        <dbReference type="SAM" id="SignalP"/>
    </source>
</evidence>
<dbReference type="CDD" id="cd00051">
    <property type="entry name" value="EFh"/>
    <property type="match status" value="1"/>
</dbReference>
<dbReference type="PROSITE" id="PS00378">
    <property type="entry name" value="HEXOKINASE_1"/>
    <property type="match status" value="1"/>
</dbReference>
<evidence type="ECO:0000256" key="37">
    <source>
        <dbReference type="ARBA" id="ARBA00076204"/>
    </source>
</evidence>
<accession>A0A6B0QRS7</accession>
<dbReference type="GO" id="GO:0005509">
    <property type="term" value="F:calcium ion binding"/>
    <property type="evidence" value="ECO:0007669"/>
    <property type="project" value="InterPro"/>
</dbReference>
<evidence type="ECO:0000256" key="23">
    <source>
        <dbReference type="ARBA" id="ARBA00023123"/>
    </source>
</evidence>
<keyword evidence="26" id="KW-0505">Motor protein</keyword>
<keyword evidence="23" id="KW-0518">Myosin</keyword>
<evidence type="ECO:0000256" key="36">
    <source>
        <dbReference type="ARBA" id="ARBA00075365"/>
    </source>
</evidence>
<dbReference type="CDD" id="cd24092">
    <property type="entry name" value="ASKHA_NBD_HK4_meta"/>
    <property type="match status" value="1"/>
</dbReference>
<evidence type="ECO:0000256" key="18">
    <source>
        <dbReference type="ARBA" id="ARBA00022763"/>
    </source>
</evidence>
<dbReference type="Pfam" id="PF03727">
    <property type="entry name" value="Hexokinase_2"/>
    <property type="match status" value="1"/>
</dbReference>
<comment type="similarity">
    <text evidence="6">Belongs to the DNA polymerase delta/II small subunit family.</text>
</comment>
<comment type="subunit">
    <text evidence="34">Monomer. Interacts with MIDN; the interaction occurs preferentially at low glucose levels and results in inhibition of hexokinase activity. Interacts with GCKR; leading to sequestration in the nucleus.</text>
</comment>
<dbReference type="GO" id="GO:0043625">
    <property type="term" value="C:delta DNA polymerase complex"/>
    <property type="evidence" value="ECO:0007669"/>
    <property type="project" value="UniProtKB-ARBA"/>
</dbReference>
<dbReference type="InterPro" id="IPR022672">
    <property type="entry name" value="Hexokinase_N"/>
</dbReference>
<dbReference type="Gene3D" id="1.10.238.10">
    <property type="entry name" value="EF-hand"/>
    <property type="match status" value="2"/>
</dbReference>
<gene>
    <name evidence="41" type="ORF">E5288_WYG008967</name>
</gene>
<feature type="domain" description="EF-hand" evidence="40">
    <location>
        <begin position="577"/>
        <end position="612"/>
    </location>
</feature>
<dbReference type="SUPFAM" id="SSF53067">
    <property type="entry name" value="Actin-like ATPase domain"/>
    <property type="match status" value="2"/>
</dbReference>
<dbReference type="PRINTS" id="PR00475">
    <property type="entry name" value="HEXOKINASE"/>
</dbReference>
<keyword evidence="14" id="KW-0235">DNA replication</keyword>
<evidence type="ECO:0000256" key="35">
    <source>
        <dbReference type="ARBA" id="ARBA00071679"/>
    </source>
</evidence>
<dbReference type="FunFam" id="3.60.21.50:FF:000001">
    <property type="entry name" value="DNA polymerase delta 2, accessory subunit"/>
    <property type="match status" value="1"/>
</dbReference>
<comment type="pathway">
    <text evidence="5">Carbohydrate metabolism; hexose metabolism.</text>
</comment>
<evidence type="ECO:0000256" key="3">
    <source>
        <dbReference type="ARBA" id="ARBA00004496"/>
    </source>
</evidence>
<evidence type="ECO:0000256" key="16">
    <source>
        <dbReference type="ARBA" id="ARBA00022737"/>
    </source>
</evidence>
<keyword evidence="21" id="KW-0106">Calcium</keyword>
<dbReference type="EC" id="2.7.1.1" evidence="8"/>
<keyword evidence="16" id="KW-0677">Repeat</keyword>
<evidence type="ECO:0000256" key="25">
    <source>
        <dbReference type="ARBA" id="ARBA00023152"/>
    </source>
</evidence>
<keyword evidence="15" id="KW-0479">Metal-binding</keyword>
<dbReference type="InterPro" id="IPR022673">
    <property type="entry name" value="Hexokinase_C"/>
</dbReference>
<dbReference type="FunFam" id="1.10.238.10:FF:000010">
    <property type="entry name" value="Myosin regulatory light chain 2, atrial isoform"/>
    <property type="match status" value="1"/>
</dbReference>
<keyword evidence="17" id="KW-0547">Nucleotide-binding</keyword>
<evidence type="ECO:0000256" key="2">
    <source>
        <dbReference type="ARBA" id="ARBA00004450"/>
    </source>
</evidence>
<dbReference type="GO" id="GO:0006096">
    <property type="term" value="P:glycolytic process"/>
    <property type="evidence" value="ECO:0007669"/>
    <property type="project" value="UniProtKB-UniPathway"/>
</dbReference>
<comment type="catalytic activity">
    <reaction evidence="30">
        <text>a D-hexose + ATP = a D-hexose 6-phosphate + ADP + H(+)</text>
        <dbReference type="Rhea" id="RHEA:22740"/>
        <dbReference type="ChEBI" id="CHEBI:4194"/>
        <dbReference type="ChEBI" id="CHEBI:15378"/>
        <dbReference type="ChEBI" id="CHEBI:30616"/>
        <dbReference type="ChEBI" id="CHEBI:229467"/>
        <dbReference type="ChEBI" id="CHEBI:456216"/>
        <dbReference type="EC" id="2.7.1.1"/>
    </reaction>
    <physiologicalReaction direction="left-to-right" evidence="30">
        <dbReference type="Rhea" id="RHEA:22741"/>
    </physiologicalReaction>
</comment>
<evidence type="ECO:0000256" key="24">
    <source>
        <dbReference type="ARBA" id="ARBA00023128"/>
    </source>
</evidence>
<dbReference type="GO" id="GO:0005524">
    <property type="term" value="F:ATP binding"/>
    <property type="evidence" value="ECO:0007669"/>
    <property type="project" value="UniProtKB-KW"/>
</dbReference>
<dbReference type="GO" id="GO:0006006">
    <property type="term" value="P:glucose metabolic process"/>
    <property type="evidence" value="ECO:0007669"/>
    <property type="project" value="TreeGrafter"/>
</dbReference>
<evidence type="ECO:0000256" key="31">
    <source>
        <dbReference type="ARBA" id="ARBA00047905"/>
    </source>
</evidence>
<evidence type="ECO:0000256" key="33">
    <source>
        <dbReference type="ARBA" id="ARBA00050361"/>
    </source>
</evidence>
<dbReference type="GO" id="GO:0032024">
    <property type="term" value="P:positive regulation of insulin secretion"/>
    <property type="evidence" value="ECO:0007669"/>
    <property type="project" value="UniProtKB-ARBA"/>
</dbReference>
<dbReference type="SMART" id="SM00054">
    <property type="entry name" value="EFh"/>
    <property type="match status" value="2"/>
</dbReference>
<evidence type="ECO:0000256" key="20">
    <source>
        <dbReference type="ARBA" id="ARBA00022777"/>
    </source>
</evidence>
<evidence type="ECO:0000256" key="29">
    <source>
        <dbReference type="ARBA" id="ARBA00023242"/>
    </source>
</evidence>
<comment type="catalytic activity">
    <reaction evidence="32">
        <text>D-glucose + ATP = D-glucose 6-phosphate + ADP + H(+)</text>
        <dbReference type="Rhea" id="RHEA:17825"/>
        <dbReference type="ChEBI" id="CHEBI:4167"/>
        <dbReference type="ChEBI" id="CHEBI:15378"/>
        <dbReference type="ChEBI" id="CHEBI:30616"/>
        <dbReference type="ChEBI" id="CHEBI:61548"/>
        <dbReference type="ChEBI" id="CHEBI:456216"/>
        <dbReference type="EC" id="2.7.1.1"/>
    </reaction>
    <physiologicalReaction direction="left-to-right" evidence="32">
        <dbReference type="Rhea" id="RHEA:17826"/>
    </physiologicalReaction>
</comment>
<dbReference type="Proteomes" id="UP000322234">
    <property type="component" value="Unassembled WGS sequence"/>
</dbReference>
<dbReference type="Gene3D" id="3.60.21.50">
    <property type="match status" value="1"/>
</dbReference>
<comment type="pathway">
    <text evidence="4">Carbohydrate degradation; glycolysis; D-glyceraldehyde 3-phosphate and glycerone phosphate from D-glucose: step 1/4.</text>
</comment>
<evidence type="ECO:0000313" key="42">
    <source>
        <dbReference type="Proteomes" id="UP000322234"/>
    </source>
</evidence>
<dbReference type="FunFam" id="3.40.367.20:FF:000001">
    <property type="entry name" value="Hexokinase 1"/>
    <property type="match status" value="1"/>
</dbReference>
<evidence type="ECO:0000256" key="7">
    <source>
        <dbReference type="ARBA" id="ARBA00009225"/>
    </source>
</evidence>
<evidence type="ECO:0000256" key="9">
    <source>
        <dbReference type="ARBA" id="ARBA00017588"/>
    </source>
</evidence>
<dbReference type="GO" id="GO:0008865">
    <property type="term" value="F:fructokinase activity"/>
    <property type="evidence" value="ECO:0007669"/>
    <property type="project" value="TreeGrafter"/>
</dbReference>
<evidence type="ECO:0000256" key="1">
    <source>
        <dbReference type="ARBA" id="ARBA00004123"/>
    </source>
</evidence>
<keyword evidence="12" id="KW-0597">Phosphoprotein</keyword>
<dbReference type="Gene3D" id="2.40.50.430">
    <property type="match status" value="1"/>
</dbReference>
<dbReference type="PANTHER" id="PTHR19443">
    <property type="entry name" value="HEXOKINASE"/>
    <property type="match status" value="1"/>
</dbReference>
<evidence type="ECO:0000256" key="21">
    <source>
        <dbReference type="ARBA" id="ARBA00022837"/>
    </source>
</evidence>
<evidence type="ECO:0000256" key="5">
    <source>
        <dbReference type="ARBA" id="ARBA00005028"/>
    </source>
</evidence>
<dbReference type="InterPro" id="IPR001312">
    <property type="entry name" value="Hexokinase"/>
</dbReference>
<dbReference type="PROSITE" id="PS50222">
    <property type="entry name" value="EF_HAND_2"/>
    <property type="match status" value="2"/>
</dbReference>
<dbReference type="GO" id="GO:0004340">
    <property type="term" value="F:glucokinase activity"/>
    <property type="evidence" value="ECO:0007669"/>
    <property type="project" value="UniProtKB-ARBA"/>
</dbReference>
<keyword evidence="19" id="KW-0228">DNA excision</keyword>
<comment type="catalytic activity">
    <reaction evidence="33">
        <text>D-mannose + ATP = D-mannose 6-phosphate + ADP + H(+)</text>
        <dbReference type="Rhea" id="RHEA:11028"/>
        <dbReference type="ChEBI" id="CHEBI:4208"/>
        <dbReference type="ChEBI" id="CHEBI:15378"/>
        <dbReference type="ChEBI" id="CHEBI:30616"/>
        <dbReference type="ChEBI" id="CHEBI:58735"/>
        <dbReference type="ChEBI" id="CHEBI:456216"/>
        <dbReference type="EC" id="2.7.1.1"/>
    </reaction>
    <physiologicalReaction direction="left-to-right" evidence="33">
        <dbReference type="Rhea" id="RHEA:11029"/>
    </physiologicalReaction>
</comment>
<keyword evidence="18" id="KW-0227">DNA damage</keyword>
<dbReference type="Pfam" id="PF00349">
    <property type="entry name" value="Hexokinase_1"/>
    <property type="match status" value="1"/>
</dbReference>
<evidence type="ECO:0000256" key="32">
    <source>
        <dbReference type="ARBA" id="ARBA00048160"/>
    </source>
</evidence>
<dbReference type="PANTHER" id="PTHR19443:SF3">
    <property type="entry name" value="HEXOKINASE-4"/>
    <property type="match status" value="1"/>
</dbReference>
<dbReference type="Gene3D" id="3.40.367.20">
    <property type="match status" value="1"/>
</dbReference>
<evidence type="ECO:0000256" key="30">
    <source>
        <dbReference type="ARBA" id="ARBA00044613"/>
    </source>
</evidence>
<dbReference type="GO" id="GO:0006260">
    <property type="term" value="P:DNA replication"/>
    <property type="evidence" value="ECO:0007669"/>
    <property type="project" value="UniProtKB-KW"/>
</dbReference>
<comment type="subcellular location">
    <subcellularLocation>
        <location evidence="3">Cytoplasm</location>
    </subcellularLocation>
    <subcellularLocation>
        <location evidence="2">Mitochondrion outer membrane</location>
        <topology evidence="2">Peripheral membrane protein</topology>
    </subcellularLocation>
    <subcellularLocation>
        <location evidence="1">Nucleus</location>
    </subcellularLocation>
</comment>
<keyword evidence="13" id="KW-0808">Transferase</keyword>
<dbReference type="PROSITE" id="PS51748">
    <property type="entry name" value="HEXOKINASE_2"/>
    <property type="match status" value="1"/>
</dbReference>
<dbReference type="UniPathway" id="UPA00242"/>
<evidence type="ECO:0000256" key="8">
    <source>
        <dbReference type="ARBA" id="ARBA00012324"/>
    </source>
</evidence>
<dbReference type="FunFam" id="1.10.238.10:FF:000007">
    <property type="entry name" value="Putative myosin regulatory light chain sqh"/>
    <property type="match status" value="1"/>
</dbReference>
<dbReference type="GO" id="GO:0006281">
    <property type="term" value="P:DNA repair"/>
    <property type="evidence" value="ECO:0007669"/>
    <property type="project" value="UniProtKB-KW"/>
</dbReference>
<dbReference type="InterPro" id="IPR018247">
    <property type="entry name" value="EF_Hand_1_Ca_BS"/>
</dbReference>
<comment type="caution">
    <text evidence="41">The sequence shown here is derived from an EMBL/GenBank/DDBJ whole genome shotgun (WGS) entry which is preliminary data.</text>
</comment>
<evidence type="ECO:0000256" key="27">
    <source>
        <dbReference type="ARBA" id="ARBA00023179"/>
    </source>
</evidence>
<keyword evidence="28" id="KW-0234">DNA repair</keyword>
<comment type="catalytic activity">
    <reaction evidence="31">
        <text>D-fructose + ATP = D-fructose 6-phosphate + ADP + H(+)</text>
        <dbReference type="Rhea" id="RHEA:16125"/>
        <dbReference type="ChEBI" id="CHEBI:15378"/>
        <dbReference type="ChEBI" id="CHEBI:30616"/>
        <dbReference type="ChEBI" id="CHEBI:37721"/>
        <dbReference type="ChEBI" id="CHEBI:61527"/>
        <dbReference type="ChEBI" id="CHEBI:456216"/>
        <dbReference type="EC" id="2.7.1.1"/>
    </reaction>
    <physiologicalReaction direction="left-to-right" evidence="31">
        <dbReference type="Rhea" id="RHEA:16126"/>
    </physiologicalReaction>
</comment>
<evidence type="ECO:0000256" key="10">
    <source>
        <dbReference type="ARBA" id="ARBA00022490"/>
    </source>
</evidence>
<dbReference type="GO" id="GO:0003677">
    <property type="term" value="F:DNA binding"/>
    <property type="evidence" value="ECO:0007669"/>
    <property type="project" value="InterPro"/>
</dbReference>
<dbReference type="InterPro" id="IPR011992">
    <property type="entry name" value="EF-hand-dom_pair"/>
</dbReference>
<evidence type="ECO:0000313" key="41">
    <source>
        <dbReference type="EMBL" id="MXQ80598.1"/>
    </source>
</evidence>
<dbReference type="EMBL" id="VBQZ03000005">
    <property type="protein sequence ID" value="MXQ80598.1"/>
    <property type="molecule type" value="Genomic_DNA"/>
</dbReference>
<keyword evidence="42" id="KW-1185">Reference proteome</keyword>
<organism evidence="41 42">
    <name type="scientific">Bos mutus</name>
    <name type="common">wild yak</name>
    <dbReference type="NCBI Taxonomy" id="72004"/>
    <lineage>
        <taxon>Eukaryota</taxon>
        <taxon>Metazoa</taxon>
        <taxon>Chordata</taxon>
        <taxon>Craniata</taxon>
        <taxon>Vertebrata</taxon>
        <taxon>Euteleostomi</taxon>
        <taxon>Mammalia</taxon>
        <taxon>Eutheria</taxon>
        <taxon>Laurasiatheria</taxon>
        <taxon>Artiodactyla</taxon>
        <taxon>Ruminantia</taxon>
        <taxon>Pecora</taxon>
        <taxon>Bovidae</taxon>
        <taxon>Bovinae</taxon>
        <taxon>Bos</taxon>
    </lineage>
</organism>
<keyword evidence="20" id="KW-0418">Kinase</keyword>
<evidence type="ECO:0000256" key="22">
    <source>
        <dbReference type="ARBA" id="ARBA00022840"/>
    </source>
</evidence>
<keyword evidence="24" id="KW-0496">Mitochondrion</keyword>
<dbReference type="FunFam" id="3.30.420.40:FF:000054">
    <property type="entry name" value="Phosphotransferase"/>
    <property type="match status" value="1"/>
</dbReference>
<evidence type="ECO:0000256" key="12">
    <source>
        <dbReference type="ARBA" id="ARBA00022553"/>
    </source>
</evidence>
<dbReference type="InterPro" id="IPR002048">
    <property type="entry name" value="EF_hand_dom"/>
</dbReference>
<sequence>MLNHWLFWGMVLRGCPAPSVTERRLCRQRSPAEQILAEFQLQEEDLKKVMRRMQKEMDRGLRLETHKEASVKMLPTYVRSTPEGSEVGDFLSLDLGGTNFRVMLVKVGEGEAGQWSVKTTHQMYSIPEDAMTGTAEMLFDYISECISDFLDKHQMKHKKLPLGFTFSFPVRHEDIDKGILLNWTKGFKASGAEGNNIVGLLRDAIKRRGDFEMDVVAMVNDTVATMISCYYEDRRCEVGMIVGTGCNACYMEEMQNVELVEGDEGRMCVNTEWGAFGDSGELDEFLLEYDRVVDENSLNPGQQLYEKLIGGKYMGELVRLVLLKLVDENLLFHGEASEQLRTRGAFETRFVSQVESDSGDRKQIYNILSTLGLRPSATDCDIVRRACESVSTRAAHMCAAGLAGVINRMRESRSEDVMRITVGVDGSVYKLHPSFKERFHAIVRRLTPSCEITFIESEEGSGRGAALISAVACKKACMLGQGLRPETILRASDCLPKPNGGLRPAPPQLSLWPGLELQKDSLVIRLRHKGGCGPLETTRPLQRERMASRKAGTRGKAAATKQAQRGSSNVFSMFEQAQIQEFKEAFSCIDQNRDGIICKSDLRETYSQLGKVNVPEEELDAMLQEGKGPINFTVFLTLFGEKLNGTDPEEAILSAFRLFDPSGKGVVNKDEFRQLLLTQADKFSPAEVEQMFALTPMDLAGNIDYKSLCYIITHGDEKEDYFNTTDKDQLWHEKSVIHAHSFLLPYCKEVPCSGQGSSTRSDLTITNDCQGGLKSQHFSPSILADSQGKTVVSQCPIYSSGLRRSNRCNHWPQSAHPVVSSAHCRGGHPRGVLWWRKERQFSRTRGDYSDEGPSNLWGVTLRTRRAKGRASNATFARVPVVTYTNSSQPFRLGERSFSRQYAHIYATRLIQMRPFLVSRAQQRWGSGVLVKKLCELQPGEKCCVVGTLFKAMPLQPSILREVSEEHNLLPQPPRSKYIHPDDELILEDELQRIKLEGTIDVSKLVTGTVLAVLGSVGDDGKFLVEDHCFAGLAPQKPACPLDTDRFVLLVSGLGLGGGGGESLLGTQLLVDVVTGQLGDEGEQCSAAHVSRVILAGNLLSHNTQSRDSINKAKYLTKKTQAASVEAVKMLDEILLQLSASVPVDVMPGEFDPTNYTLPQQPLHPCMFPLATAYSTLQLVTNPYQATIDGVRFLGTSGQNVSDIFRYSSMEDHLEILEWTLQVRHISPTAPDTLGCYPFYKTDPFIFPECPHVYFCGNTPSFGSKIIQGPEDQTVLLVAVPDFSTTQTACLVNLRSLACQPISFSGFGAEDEDLGGLGLGP</sequence>
<dbReference type="SUPFAM" id="SSF47473">
    <property type="entry name" value="EF-hand"/>
    <property type="match status" value="1"/>
</dbReference>
<dbReference type="Pfam" id="PF04042">
    <property type="entry name" value="DNA_pol_E_B"/>
    <property type="match status" value="1"/>
</dbReference>
<evidence type="ECO:0000256" key="4">
    <source>
        <dbReference type="ARBA" id="ARBA00004888"/>
    </source>
</evidence>
<dbReference type="GO" id="GO:0005741">
    <property type="term" value="C:mitochondrial outer membrane"/>
    <property type="evidence" value="ECO:0007669"/>
    <property type="project" value="UniProtKB-SubCell"/>
</dbReference>
<dbReference type="InterPro" id="IPR043129">
    <property type="entry name" value="ATPase_NBD"/>
</dbReference>
<evidence type="ECO:0000256" key="28">
    <source>
        <dbReference type="ARBA" id="ARBA00023204"/>
    </source>
</evidence>
<dbReference type="CDD" id="cd07387">
    <property type="entry name" value="MPP_PolD2_C"/>
    <property type="match status" value="1"/>
</dbReference>
<feature type="signal peptide" evidence="39">
    <location>
        <begin position="1"/>
        <end position="21"/>
    </location>
</feature>
<protein>
    <recommendedName>
        <fullName evidence="9">DNA polymerase delta subunit 2</fullName>
        <ecNumber evidence="8">2.7.1.1</ecNumber>
    </recommendedName>
    <alternativeName>
        <fullName evidence="38">Glucokinase</fullName>
    </alternativeName>
    <alternativeName>
        <fullName evidence="36">Hexokinase type IV</fullName>
    </alternativeName>
    <alternativeName>
        <fullName evidence="35">Hexokinase-4</fullName>
    </alternativeName>
    <alternativeName>
        <fullName evidence="37">Hexokinase-D</fullName>
    </alternativeName>
</protein>
<dbReference type="UniPathway" id="UPA00109">
    <property type="reaction ID" value="UER00180"/>
</dbReference>
<evidence type="ECO:0000259" key="40">
    <source>
        <dbReference type="PROSITE" id="PS50222"/>
    </source>
</evidence>
<keyword evidence="10" id="KW-0963">Cytoplasm</keyword>
<dbReference type="GO" id="GO:0019158">
    <property type="term" value="F:mannokinase activity"/>
    <property type="evidence" value="ECO:0007669"/>
    <property type="project" value="TreeGrafter"/>
</dbReference>
<dbReference type="GO" id="GO:0005829">
    <property type="term" value="C:cytosol"/>
    <property type="evidence" value="ECO:0007669"/>
    <property type="project" value="TreeGrafter"/>
</dbReference>
<dbReference type="InterPro" id="IPR040663">
    <property type="entry name" value="DNA_pol_D_N"/>
</dbReference>
<name>A0A6B0QRS7_9CETA</name>
<evidence type="ECO:0000256" key="14">
    <source>
        <dbReference type="ARBA" id="ARBA00022705"/>
    </source>
</evidence>
<evidence type="ECO:0000256" key="15">
    <source>
        <dbReference type="ARBA" id="ARBA00022723"/>
    </source>
</evidence>
<dbReference type="GO" id="GO:0005536">
    <property type="term" value="F:D-glucose binding"/>
    <property type="evidence" value="ECO:0007669"/>
    <property type="project" value="InterPro"/>
</dbReference>
<dbReference type="PROSITE" id="PS00018">
    <property type="entry name" value="EF_HAND_1"/>
    <property type="match status" value="1"/>
</dbReference>
<evidence type="ECO:0000256" key="34">
    <source>
        <dbReference type="ARBA" id="ARBA00063002"/>
    </source>
</evidence>
<evidence type="ECO:0000256" key="6">
    <source>
        <dbReference type="ARBA" id="ARBA00006035"/>
    </source>
</evidence>
<evidence type="ECO:0000256" key="26">
    <source>
        <dbReference type="ARBA" id="ARBA00023175"/>
    </source>
</evidence>
<dbReference type="Pfam" id="PF18018">
    <property type="entry name" value="DNA_pol_D_N"/>
    <property type="match status" value="1"/>
</dbReference>
<keyword evidence="27" id="KW-0514">Muscle protein</keyword>
<keyword evidence="22" id="KW-0067">ATP-binding</keyword>
<keyword evidence="39" id="KW-0732">Signal</keyword>
<dbReference type="GO" id="GO:0001678">
    <property type="term" value="P:intracellular glucose homeostasis"/>
    <property type="evidence" value="ECO:0007669"/>
    <property type="project" value="InterPro"/>
</dbReference>
<evidence type="ECO:0000256" key="13">
    <source>
        <dbReference type="ARBA" id="ARBA00022679"/>
    </source>
</evidence>
<feature type="chain" id="PRO_5025643081" description="DNA polymerase delta subunit 2" evidence="39">
    <location>
        <begin position="22"/>
        <end position="1320"/>
    </location>
</feature>
<evidence type="ECO:0000256" key="17">
    <source>
        <dbReference type="ARBA" id="ARBA00022741"/>
    </source>
</evidence>
<keyword evidence="25" id="KW-0324">Glycolysis</keyword>
<dbReference type="FunFam" id="2.40.50.430:FF:000001">
    <property type="entry name" value="DNA polymerase delta subunit 2"/>
    <property type="match status" value="1"/>
</dbReference>
<comment type="similarity">
    <text evidence="7">Belongs to the hexokinase family.</text>
</comment>
<proteinExistence type="inferred from homology"/>